<accession>A0A0F9MN35</accession>
<keyword evidence="1" id="KW-0472">Membrane</keyword>
<protein>
    <submittedName>
        <fullName evidence="3">Uncharacterized protein</fullName>
    </submittedName>
</protein>
<dbReference type="EMBL" id="LAZR01005337">
    <property type="protein sequence ID" value="KKN00772.1"/>
    <property type="molecule type" value="Genomic_DNA"/>
</dbReference>
<feature type="transmembrane region" description="Helical" evidence="1">
    <location>
        <begin position="34"/>
        <end position="53"/>
    </location>
</feature>
<evidence type="ECO:0000256" key="1">
    <source>
        <dbReference type="SAM" id="Phobius"/>
    </source>
</evidence>
<gene>
    <name evidence="3" type="ORF">LCGC14_1134590</name>
    <name evidence="2" type="ORF">LCGC14_2085030</name>
</gene>
<dbReference type="AlphaFoldDB" id="A0A0F9MN35"/>
<evidence type="ECO:0000313" key="3">
    <source>
        <dbReference type="EMBL" id="KKN00772.1"/>
    </source>
</evidence>
<comment type="caution">
    <text evidence="3">The sequence shown here is derived from an EMBL/GenBank/DDBJ whole genome shotgun (WGS) entry which is preliminary data.</text>
</comment>
<evidence type="ECO:0000313" key="2">
    <source>
        <dbReference type="EMBL" id="KKL72422.1"/>
    </source>
</evidence>
<organism evidence="3">
    <name type="scientific">marine sediment metagenome</name>
    <dbReference type="NCBI Taxonomy" id="412755"/>
    <lineage>
        <taxon>unclassified sequences</taxon>
        <taxon>metagenomes</taxon>
        <taxon>ecological metagenomes</taxon>
    </lineage>
</organism>
<keyword evidence="1" id="KW-0812">Transmembrane</keyword>
<reference evidence="3" key="1">
    <citation type="journal article" date="2015" name="Nature">
        <title>Complex archaea that bridge the gap between prokaryotes and eukaryotes.</title>
        <authorList>
            <person name="Spang A."/>
            <person name="Saw J.H."/>
            <person name="Jorgensen S.L."/>
            <person name="Zaremba-Niedzwiedzka K."/>
            <person name="Martijn J."/>
            <person name="Lind A.E."/>
            <person name="van Eijk R."/>
            <person name="Schleper C."/>
            <person name="Guy L."/>
            <person name="Ettema T.J."/>
        </authorList>
    </citation>
    <scope>NUCLEOTIDE SEQUENCE</scope>
</reference>
<sequence>MSKGSIADVRFREMRRELGRIRRREQRKRHAHQLLNATGYLIVIIAVAVILLSL</sequence>
<proteinExistence type="predicted"/>
<name>A0A0F9MN35_9ZZZZ</name>
<keyword evidence="1" id="KW-1133">Transmembrane helix</keyword>
<dbReference type="EMBL" id="LAZR01025278">
    <property type="protein sequence ID" value="KKL72422.1"/>
    <property type="molecule type" value="Genomic_DNA"/>
</dbReference>